<keyword evidence="2" id="KW-1185">Reference proteome</keyword>
<dbReference type="InParanoid" id="B3S5F1"/>
<reference evidence="1 2" key="1">
    <citation type="journal article" date="2008" name="Nature">
        <title>The Trichoplax genome and the nature of placozoans.</title>
        <authorList>
            <person name="Srivastava M."/>
            <person name="Begovic E."/>
            <person name="Chapman J."/>
            <person name="Putnam N.H."/>
            <person name="Hellsten U."/>
            <person name="Kawashima T."/>
            <person name="Kuo A."/>
            <person name="Mitros T."/>
            <person name="Salamov A."/>
            <person name="Carpenter M.L."/>
            <person name="Signorovitch A.Y."/>
            <person name="Moreno M.A."/>
            <person name="Kamm K."/>
            <person name="Grimwood J."/>
            <person name="Schmutz J."/>
            <person name="Shapiro H."/>
            <person name="Grigoriev I.V."/>
            <person name="Buss L.W."/>
            <person name="Schierwater B."/>
            <person name="Dellaporta S.L."/>
            <person name="Rokhsar D.S."/>
        </authorList>
    </citation>
    <scope>NUCLEOTIDE SEQUENCE [LARGE SCALE GENOMIC DNA]</scope>
    <source>
        <strain evidence="1 2">Grell-BS-1999</strain>
    </source>
</reference>
<accession>B3S5F1</accession>
<dbReference type="AlphaFoldDB" id="B3S5F1"/>
<evidence type="ECO:0000313" key="1">
    <source>
        <dbReference type="EMBL" id="EDV22028.1"/>
    </source>
</evidence>
<protein>
    <recommendedName>
        <fullName evidence="3">FZ domain-containing protein</fullName>
    </recommendedName>
</protein>
<dbReference type="KEGG" id="tad:TRIADDRAFT_59593"/>
<evidence type="ECO:0008006" key="3">
    <source>
        <dbReference type="Google" id="ProtNLM"/>
    </source>
</evidence>
<name>B3S5F1_TRIAD</name>
<dbReference type="GeneID" id="6756876"/>
<organism evidence="1 2">
    <name type="scientific">Trichoplax adhaerens</name>
    <name type="common">Trichoplax reptans</name>
    <dbReference type="NCBI Taxonomy" id="10228"/>
    <lineage>
        <taxon>Eukaryota</taxon>
        <taxon>Metazoa</taxon>
        <taxon>Placozoa</taxon>
        <taxon>Uniplacotomia</taxon>
        <taxon>Trichoplacea</taxon>
        <taxon>Trichoplacidae</taxon>
        <taxon>Trichoplax</taxon>
    </lineage>
</organism>
<dbReference type="Proteomes" id="UP000009022">
    <property type="component" value="Unassembled WGS sequence"/>
</dbReference>
<dbReference type="PhylomeDB" id="B3S5F1"/>
<sequence>MAPFVAGSTSMLKKGDHHGDFAEATFNIMKNINESLHIYNHANKDNELFQNKTQEWVIGETEGCSKPDNNIQQFCSLHYYVPNVLLSFYKKHYVYDFIRTLNYQKPILGRCFSIIRKIWCRFSFPKCSHDLSHYITFDLRDQCHELIQCSNEINLPFADLIAACQSTRHRYVVVDYCTAYNRTNIQHHYCSPYPDGFLFPVALAKKMPELLDNTEEFLSIISQSNGITQRCMDTAAQFFCHRFPVCDQDRKHIKVFFDWQQCQNAVACCRSDKLNMNQVDGD</sequence>
<evidence type="ECO:0000313" key="2">
    <source>
        <dbReference type="Proteomes" id="UP000009022"/>
    </source>
</evidence>
<dbReference type="CTD" id="6756876"/>
<proteinExistence type="predicted"/>
<dbReference type="EMBL" id="DS985251">
    <property type="protein sequence ID" value="EDV22028.1"/>
    <property type="molecule type" value="Genomic_DNA"/>
</dbReference>
<dbReference type="HOGENOM" id="CLU_988057_0_0_1"/>
<gene>
    <name evidence="1" type="ORF">TRIADDRAFT_59593</name>
</gene>
<dbReference type="RefSeq" id="XP_002115665.1">
    <property type="nucleotide sequence ID" value="XM_002115629.1"/>
</dbReference>